<sequence>MWPAPEKAYSYMTSRTPVTPDDCADGPRRRAAAHPQPVGAGPLLPLTIRIRYPTPGTAKTVPAHNTAPDKTAATGTTPTPPVCVGPTPLSRFLRTHRRRAGLTQETLARRLDVSTRTVSNWERGRHGVDPDRVADLGHALGLTPDEHDRLRLLVPAAPDRAADPGPGPVRPVPPPHLVARFTDEWRRGFHDVAMPAYLRDPAWHILACNPAFTSAFATAAAMPHAMPWENFARFVCLHPDAPRVLHDWYDGWLVPVLGEIADGLRTGTDQAAPRRLLAELTGRPAVARAWTRVAAAARRAAPPPRRPLSHPDPRVGNVLVHVSSMEPEGLHGYRSVFWRLEPREPAPTRPGSRG</sequence>
<dbReference type="KEGG" id="scy:SCATT_p08280"/>
<feature type="domain" description="HTH cro/C1-type" evidence="2">
    <location>
        <begin position="93"/>
        <end position="147"/>
    </location>
</feature>
<dbReference type="AlphaFoldDB" id="G8XD75"/>
<dbReference type="Pfam" id="PF17765">
    <property type="entry name" value="MLTR_LBD"/>
    <property type="match status" value="1"/>
</dbReference>
<dbReference type="SUPFAM" id="SSF47413">
    <property type="entry name" value="lambda repressor-like DNA-binding domains"/>
    <property type="match status" value="1"/>
</dbReference>
<evidence type="ECO:0000256" key="1">
    <source>
        <dbReference type="SAM" id="MobiDB-lite"/>
    </source>
</evidence>
<dbReference type="Gene3D" id="1.10.260.40">
    <property type="entry name" value="lambda repressor-like DNA-binding domains"/>
    <property type="match status" value="1"/>
</dbReference>
<name>G8XD75_STREN</name>
<accession>G8XD75</accession>
<dbReference type="InterPro" id="IPR001387">
    <property type="entry name" value="Cro/C1-type_HTH"/>
</dbReference>
<dbReference type="HOGENOM" id="CLU_067100_0_0_11"/>
<dbReference type="InterPro" id="IPR041413">
    <property type="entry name" value="MLTR_LBD"/>
</dbReference>
<dbReference type="GO" id="GO:0003677">
    <property type="term" value="F:DNA binding"/>
    <property type="evidence" value="ECO:0007669"/>
    <property type="project" value="InterPro"/>
</dbReference>
<dbReference type="InterPro" id="IPR010982">
    <property type="entry name" value="Lambda_DNA-bd_dom_sf"/>
</dbReference>
<feature type="region of interest" description="Disordered" evidence="1">
    <location>
        <begin position="1"/>
        <end position="42"/>
    </location>
</feature>
<dbReference type="SMART" id="SM00530">
    <property type="entry name" value="HTH_XRE"/>
    <property type="match status" value="1"/>
</dbReference>
<dbReference type="EMBL" id="CP003229">
    <property type="protein sequence ID" value="AEW99021.1"/>
    <property type="molecule type" value="Genomic_DNA"/>
</dbReference>
<dbReference type="PROSITE" id="PS50943">
    <property type="entry name" value="HTH_CROC1"/>
    <property type="match status" value="1"/>
</dbReference>
<evidence type="ECO:0000313" key="4">
    <source>
        <dbReference type="Proteomes" id="UP000007842"/>
    </source>
</evidence>
<feature type="region of interest" description="Disordered" evidence="1">
    <location>
        <begin position="55"/>
        <end position="89"/>
    </location>
</feature>
<dbReference type="PANTHER" id="PTHR35010">
    <property type="entry name" value="BLL4672 PROTEIN-RELATED"/>
    <property type="match status" value="1"/>
</dbReference>
<dbReference type="Gene3D" id="3.30.450.180">
    <property type="match status" value="1"/>
</dbReference>
<dbReference type="PATRIC" id="fig|1003195.29.peg.6623"/>
<organism evidence="3 4">
    <name type="scientific">Streptantibioticus cattleyicolor (strain ATCC 35852 / DSM 46488 / JCM 4925 / NBRC 14057 / NRRL 8057)</name>
    <name type="common">Streptomyces cattleya</name>
    <dbReference type="NCBI Taxonomy" id="1003195"/>
    <lineage>
        <taxon>Bacteria</taxon>
        <taxon>Bacillati</taxon>
        <taxon>Actinomycetota</taxon>
        <taxon>Actinomycetes</taxon>
        <taxon>Kitasatosporales</taxon>
        <taxon>Streptomycetaceae</taxon>
        <taxon>Streptantibioticus</taxon>
    </lineage>
</organism>
<dbReference type="PANTHER" id="PTHR35010:SF2">
    <property type="entry name" value="BLL4672 PROTEIN"/>
    <property type="match status" value="1"/>
</dbReference>
<evidence type="ECO:0000313" key="3">
    <source>
        <dbReference type="EMBL" id="AEW99021.1"/>
    </source>
</evidence>
<gene>
    <name evidence="3" type="ordered locus">SCATT_p08280</name>
</gene>
<geneLocation type="plasmid" evidence="3 4">
    <name>pSCATT</name>
</geneLocation>
<evidence type="ECO:0000259" key="2">
    <source>
        <dbReference type="PROSITE" id="PS50943"/>
    </source>
</evidence>
<keyword evidence="3" id="KW-0614">Plasmid</keyword>
<reference evidence="4" key="1">
    <citation type="submission" date="2011-12" db="EMBL/GenBank/DDBJ databases">
        <title>Complete genome sequence of Streptomyces cattleya strain DSM 46488.</title>
        <authorList>
            <person name="Ou H.-Y."/>
            <person name="Li P."/>
            <person name="Zhao C."/>
            <person name="O'Hagan D."/>
            <person name="Deng Z."/>
        </authorList>
    </citation>
    <scope>NUCLEOTIDE SEQUENCE [LARGE SCALE GENOMIC DNA]</scope>
    <source>
        <strain evidence="4">ATCC 35852 / DSM 46488 / JCM 4925 / NBRC 14057 / NRRL 8057</strain>
        <plasmid evidence="4">Plasmid pSCATT</plasmid>
    </source>
</reference>
<keyword evidence="4" id="KW-1185">Reference proteome</keyword>
<proteinExistence type="predicted"/>
<protein>
    <recommendedName>
        <fullName evidence="2">HTH cro/C1-type domain-containing protein</fullName>
    </recommendedName>
</protein>
<dbReference type="Proteomes" id="UP000007842">
    <property type="component" value="Plasmid pSCATT"/>
</dbReference>
<dbReference type="CDD" id="cd00093">
    <property type="entry name" value="HTH_XRE"/>
    <property type="match status" value="1"/>
</dbReference>
<feature type="compositionally biased region" description="Low complexity" evidence="1">
    <location>
        <begin position="66"/>
        <end position="77"/>
    </location>
</feature>
<dbReference type="Pfam" id="PF13560">
    <property type="entry name" value="HTH_31"/>
    <property type="match status" value="1"/>
</dbReference>